<name>A0ABS8NA35_9CLOT</name>
<dbReference type="InterPro" id="IPR006379">
    <property type="entry name" value="HAD-SF_hydro_IIB"/>
</dbReference>
<dbReference type="InterPro" id="IPR036412">
    <property type="entry name" value="HAD-like_sf"/>
</dbReference>
<dbReference type="PANTHER" id="PTHR10000:SF8">
    <property type="entry name" value="HAD SUPERFAMILY HYDROLASE-LIKE, TYPE 3"/>
    <property type="match status" value="1"/>
</dbReference>
<accession>A0ABS8NA35</accession>
<dbReference type="PANTHER" id="PTHR10000">
    <property type="entry name" value="PHOSPHOSERINE PHOSPHATASE"/>
    <property type="match status" value="1"/>
</dbReference>
<organism evidence="1 2">
    <name type="scientific">Clostridium aromativorans</name>
    <dbReference type="NCBI Taxonomy" id="2836848"/>
    <lineage>
        <taxon>Bacteria</taxon>
        <taxon>Bacillati</taxon>
        <taxon>Bacillota</taxon>
        <taxon>Clostridia</taxon>
        <taxon>Eubacteriales</taxon>
        <taxon>Clostridiaceae</taxon>
        <taxon>Clostridium</taxon>
    </lineage>
</organism>
<dbReference type="CDD" id="cd07516">
    <property type="entry name" value="HAD_Pase"/>
    <property type="match status" value="1"/>
</dbReference>
<dbReference type="Proteomes" id="UP001165422">
    <property type="component" value="Unassembled WGS sequence"/>
</dbReference>
<gene>
    <name evidence="1" type="ORF">LN736_17570</name>
</gene>
<proteinExistence type="predicted"/>
<reference evidence="1" key="1">
    <citation type="submission" date="2021-11" db="EMBL/GenBank/DDBJ databases">
        <authorList>
            <person name="Qingchun L."/>
            <person name="Dong Z."/>
            <person name="Zongwei Q."/>
            <person name="Jia Z."/>
            <person name="Duotao L."/>
        </authorList>
    </citation>
    <scope>NUCLEOTIDE SEQUENCE</scope>
    <source>
        <strain evidence="1">WLY-B-L2</strain>
    </source>
</reference>
<dbReference type="SFLD" id="SFLDG01140">
    <property type="entry name" value="C2.B:_Phosphomannomutase_and_P"/>
    <property type="match status" value="1"/>
</dbReference>
<comment type="caution">
    <text evidence="1">The sequence shown here is derived from an EMBL/GenBank/DDBJ whole genome shotgun (WGS) entry which is preliminary data.</text>
</comment>
<protein>
    <submittedName>
        <fullName evidence="1">Cof-type HAD-IIB family hydrolase</fullName>
    </submittedName>
</protein>
<dbReference type="Gene3D" id="3.40.50.1000">
    <property type="entry name" value="HAD superfamily/HAD-like"/>
    <property type="match status" value="1"/>
</dbReference>
<dbReference type="InterPro" id="IPR023214">
    <property type="entry name" value="HAD_sf"/>
</dbReference>
<dbReference type="Gene3D" id="3.30.1240.10">
    <property type="match status" value="1"/>
</dbReference>
<dbReference type="EMBL" id="JAJJPB010000040">
    <property type="protein sequence ID" value="MCC9296650.1"/>
    <property type="molecule type" value="Genomic_DNA"/>
</dbReference>
<sequence length="263" mass="30010">MYKLVSMDMDGTLLNENHVLSKRTIEVVKKIQTLGIKVILVSGREFNGLKNFSNELGLEDFVICLNGANLYRKSKLILGEPIENKICSRIIHMSEKNNIYCILFDEAKVYIEKITDYMNLNDYIAHWNEVGKLSSFFSSQPMYKIVLVEDRAKLLTIREEILDEFGNKINANFSLPNYLEIFNKKVDKGKMLKRVAEDYGINREEILSIGDWDNDISMINYAGFGIAMDNGSDGLKAAADYITKSNREDGAAYALEKFILNKV</sequence>
<dbReference type="RefSeq" id="WP_150359007.1">
    <property type="nucleotide sequence ID" value="NZ_JAJJPB010000040.1"/>
</dbReference>
<keyword evidence="2" id="KW-1185">Reference proteome</keyword>
<dbReference type="SFLD" id="SFLDS00003">
    <property type="entry name" value="Haloacid_Dehalogenase"/>
    <property type="match status" value="1"/>
</dbReference>
<dbReference type="PROSITE" id="PS01228">
    <property type="entry name" value="COF_1"/>
    <property type="match status" value="1"/>
</dbReference>
<keyword evidence="1" id="KW-0378">Hydrolase</keyword>
<dbReference type="SUPFAM" id="SSF56784">
    <property type="entry name" value="HAD-like"/>
    <property type="match status" value="1"/>
</dbReference>
<dbReference type="InterPro" id="IPR000150">
    <property type="entry name" value="Cof"/>
</dbReference>
<dbReference type="NCBIfam" id="TIGR01484">
    <property type="entry name" value="HAD-SF-IIB"/>
    <property type="match status" value="1"/>
</dbReference>
<dbReference type="Pfam" id="PF08282">
    <property type="entry name" value="Hydrolase_3"/>
    <property type="match status" value="1"/>
</dbReference>
<evidence type="ECO:0000313" key="1">
    <source>
        <dbReference type="EMBL" id="MCC9296650.1"/>
    </source>
</evidence>
<dbReference type="SFLD" id="SFLDG01144">
    <property type="entry name" value="C2.B.4:_PGP_Like"/>
    <property type="match status" value="1"/>
</dbReference>
<evidence type="ECO:0000313" key="2">
    <source>
        <dbReference type="Proteomes" id="UP001165422"/>
    </source>
</evidence>
<dbReference type="NCBIfam" id="TIGR00099">
    <property type="entry name" value="Cof-subfamily"/>
    <property type="match status" value="1"/>
</dbReference>
<dbReference type="GO" id="GO:0016787">
    <property type="term" value="F:hydrolase activity"/>
    <property type="evidence" value="ECO:0007669"/>
    <property type="project" value="UniProtKB-KW"/>
</dbReference>